<reference evidence="2" key="1">
    <citation type="submission" date="2025-08" db="UniProtKB">
        <authorList>
            <consortium name="Ensembl"/>
        </authorList>
    </citation>
    <scope>IDENTIFICATION</scope>
</reference>
<reference evidence="2" key="2">
    <citation type="submission" date="2025-09" db="UniProtKB">
        <authorList>
            <consortium name="Ensembl"/>
        </authorList>
    </citation>
    <scope>IDENTIFICATION</scope>
</reference>
<dbReference type="SUPFAM" id="SSF69572">
    <property type="entry name" value="Activating enzymes of the ubiquitin-like proteins"/>
    <property type="match status" value="1"/>
</dbReference>
<evidence type="ECO:0000313" key="2">
    <source>
        <dbReference type="Ensembl" id="ENSEBUP00000021931.1"/>
    </source>
</evidence>
<dbReference type="InterPro" id="IPR035985">
    <property type="entry name" value="Ubiquitin-activating_enz"/>
</dbReference>
<dbReference type="Ensembl" id="ENSEBUT00000022507.1">
    <property type="protein sequence ID" value="ENSEBUP00000021931.1"/>
    <property type="gene ID" value="ENSEBUG00000013526.1"/>
</dbReference>
<dbReference type="InterPro" id="IPR014929">
    <property type="entry name" value="E2-binding"/>
</dbReference>
<dbReference type="AlphaFoldDB" id="A0A8C4QXS7"/>
<feature type="domain" description="E2 binding" evidence="1">
    <location>
        <begin position="32"/>
        <end position="120"/>
    </location>
</feature>
<proteinExistence type="predicted"/>
<sequence length="123" mass="13540">MVFNDADGLYTYTYEAEQKEDCAACSQIPQDLTFPSSAKLQHVLNHLMESSALQMKCPAITATIHGRNKTLYMQTVASIEERTRPNLTKTLTELGLSDGQELAVADVTSPQTLLFRLCLKSGA</sequence>
<dbReference type="OMA" id="RKINCLA"/>
<dbReference type="Pfam" id="PF08825">
    <property type="entry name" value="E2_bind"/>
    <property type="match status" value="1"/>
</dbReference>
<evidence type="ECO:0000313" key="3">
    <source>
        <dbReference type="Proteomes" id="UP000694388"/>
    </source>
</evidence>
<dbReference type="SMART" id="SM01181">
    <property type="entry name" value="E2_bind"/>
    <property type="match status" value="1"/>
</dbReference>
<dbReference type="GO" id="GO:0045116">
    <property type="term" value="P:protein neddylation"/>
    <property type="evidence" value="ECO:0007669"/>
    <property type="project" value="InterPro"/>
</dbReference>
<organism evidence="2 3">
    <name type="scientific">Eptatretus burgeri</name>
    <name type="common">Inshore hagfish</name>
    <dbReference type="NCBI Taxonomy" id="7764"/>
    <lineage>
        <taxon>Eukaryota</taxon>
        <taxon>Metazoa</taxon>
        <taxon>Chordata</taxon>
        <taxon>Craniata</taxon>
        <taxon>Vertebrata</taxon>
        <taxon>Cyclostomata</taxon>
        <taxon>Myxini</taxon>
        <taxon>Myxiniformes</taxon>
        <taxon>Myxinidae</taxon>
        <taxon>Eptatretinae</taxon>
        <taxon>Eptatretus</taxon>
    </lineage>
</organism>
<dbReference type="GO" id="GO:0019781">
    <property type="term" value="F:NEDD8 activating enzyme activity"/>
    <property type="evidence" value="ECO:0007669"/>
    <property type="project" value="InterPro"/>
</dbReference>
<evidence type="ECO:0000259" key="1">
    <source>
        <dbReference type="SMART" id="SM01181"/>
    </source>
</evidence>
<protein>
    <recommendedName>
        <fullName evidence="1">E2 binding domain-containing protein</fullName>
    </recommendedName>
</protein>
<accession>A0A8C4QXS7</accession>
<dbReference type="Gene3D" id="3.10.290.20">
    <property type="entry name" value="Ubiquitin-like 2 activating enzyme e1b. Chain: B, domain 3"/>
    <property type="match status" value="1"/>
</dbReference>
<name>A0A8C4QXS7_EPTBU</name>
<dbReference type="FunFam" id="3.10.290.20:FF:000001">
    <property type="entry name" value="NEDD8-activating enzyme E1 catalytic subunit, variant"/>
    <property type="match status" value="1"/>
</dbReference>
<dbReference type="Proteomes" id="UP000694388">
    <property type="component" value="Unplaced"/>
</dbReference>
<keyword evidence="3" id="KW-1185">Reference proteome</keyword>